<evidence type="ECO:0000256" key="1">
    <source>
        <dbReference type="SAM" id="MobiDB-lite"/>
    </source>
</evidence>
<feature type="compositionally biased region" description="Basic and acidic residues" evidence="1">
    <location>
        <begin position="337"/>
        <end position="352"/>
    </location>
</feature>
<comment type="caution">
    <text evidence="3">The sequence shown here is derived from an EMBL/GenBank/DDBJ whole genome shotgun (WGS) entry which is preliminary data.</text>
</comment>
<feature type="compositionally biased region" description="Polar residues" evidence="1">
    <location>
        <begin position="1"/>
        <end position="14"/>
    </location>
</feature>
<evidence type="ECO:0000313" key="3">
    <source>
        <dbReference type="EMBL" id="KAF1846432.1"/>
    </source>
</evidence>
<feature type="compositionally biased region" description="Polar residues" evidence="1">
    <location>
        <begin position="82"/>
        <end position="91"/>
    </location>
</feature>
<feature type="compositionally biased region" description="Acidic residues" evidence="1">
    <location>
        <begin position="276"/>
        <end position="285"/>
    </location>
</feature>
<feature type="region of interest" description="Disordered" evidence="1">
    <location>
        <begin position="320"/>
        <end position="399"/>
    </location>
</feature>
<accession>A0A9P4GJI6</accession>
<keyword evidence="2" id="KW-0812">Transmembrane</keyword>
<proteinExistence type="predicted"/>
<dbReference type="GeneID" id="63854229"/>
<keyword evidence="2" id="KW-0472">Membrane</keyword>
<dbReference type="OrthoDB" id="3683755at2759"/>
<reference evidence="3" key="1">
    <citation type="submission" date="2020-01" db="EMBL/GenBank/DDBJ databases">
        <authorList>
            <consortium name="DOE Joint Genome Institute"/>
            <person name="Haridas S."/>
            <person name="Albert R."/>
            <person name="Binder M."/>
            <person name="Bloem J."/>
            <person name="Labutti K."/>
            <person name="Salamov A."/>
            <person name="Andreopoulos B."/>
            <person name="Baker S.E."/>
            <person name="Barry K."/>
            <person name="Bills G."/>
            <person name="Bluhm B.H."/>
            <person name="Cannon C."/>
            <person name="Castanera R."/>
            <person name="Culley D.E."/>
            <person name="Daum C."/>
            <person name="Ezra D."/>
            <person name="Gonzalez J.B."/>
            <person name="Henrissat B."/>
            <person name="Kuo A."/>
            <person name="Liang C."/>
            <person name="Lipzen A."/>
            <person name="Lutzoni F."/>
            <person name="Magnuson J."/>
            <person name="Mondo S."/>
            <person name="Nolan M."/>
            <person name="Ohm R."/>
            <person name="Pangilinan J."/>
            <person name="Park H.-J."/>
            <person name="Ramirez L."/>
            <person name="Alfaro M."/>
            <person name="Sun H."/>
            <person name="Tritt A."/>
            <person name="Yoshinaga Y."/>
            <person name="Zwiers L.-H."/>
            <person name="Turgeon B.G."/>
            <person name="Goodwin S.B."/>
            <person name="Spatafora J.W."/>
            <person name="Crous P.W."/>
            <person name="Grigoriev I.V."/>
        </authorList>
    </citation>
    <scope>NUCLEOTIDE SEQUENCE</scope>
    <source>
        <strain evidence="3">CBS 394.84</strain>
    </source>
</reference>
<feature type="compositionally biased region" description="Basic and acidic residues" evidence="1">
    <location>
        <begin position="286"/>
        <end position="295"/>
    </location>
</feature>
<feature type="region of interest" description="Disordered" evidence="1">
    <location>
        <begin position="276"/>
        <end position="307"/>
    </location>
</feature>
<gene>
    <name evidence="3" type="ORF">K460DRAFT_406637</name>
</gene>
<feature type="compositionally biased region" description="Acidic residues" evidence="1">
    <location>
        <begin position="353"/>
        <end position="368"/>
    </location>
</feature>
<feature type="region of interest" description="Disordered" evidence="1">
    <location>
        <begin position="1"/>
        <end position="20"/>
    </location>
</feature>
<dbReference type="RefSeq" id="XP_040788995.1">
    <property type="nucleotide sequence ID" value="XM_040936979.1"/>
</dbReference>
<evidence type="ECO:0000313" key="4">
    <source>
        <dbReference type="Proteomes" id="UP000800039"/>
    </source>
</evidence>
<name>A0A9P4GJI6_9PLEO</name>
<feature type="compositionally biased region" description="Basic and acidic residues" evidence="1">
    <location>
        <begin position="369"/>
        <end position="380"/>
    </location>
</feature>
<keyword evidence="4" id="KW-1185">Reference proteome</keyword>
<feature type="region of interest" description="Disordered" evidence="1">
    <location>
        <begin position="34"/>
        <end position="55"/>
    </location>
</feature>
<feature type="transmembrane region" description="Helical" evidence="2">
    <location>
        <begin position="468"/>
        <end position="493"/>
    </location>
</feature>
<feature type="compositionally biased region" description="Polar residues" evidence="1">
    <location>
        <begin position="296"/>
        <end position="307"/>
    </location>
</feature>
<organism evidence="3 4">
    <name type="scientific">Cucurbitaria berberidis CBS 394.84</name>
    <dbReference type="NCBI Taxonomy" id="1168544"/>
    <lineage>
        <taxon>Eukaryota</taxon>
        <taxon>Fungi</taxon>
        <taxon>Dikarya</taxon>
        <taxon>Ascomycota</taxon>
        <taxon>Pezizomycotina</taxon>
        <taxon>Dothideomycetes</taxon>
        <taxon>Pleosporomycetidae</taxon>
        <taxon>Pleosporales</taxon>
        <taxon>Pleosporineae</taxon>
        <taxon>Cucurbitariaceae</taxon>
        <taxon>Cucurbitaria</taxon>
    </lineage>
</organism>
<evidence type="ECO:0000256" key="2">
    <source>
        <dbReference type="SAM" id="Phobius"/>
    </source>
</evidence>
<dbReference type="Proteomes" id="UP000800039">
    <property type="component" value="Unassembled WGS sequence"/>
</dbReference>
<dbReference type="AlphaFoldDB" id="A0A9P4GJI6"/>
<protein>
    <submittedName>
        <fullName evidence="3">Uncharacterized protein</fullName>
    </submittedName>
</protein>
<keyword evidence="2" id="KW-1133">Transmembrane helix</keyword>
<sequence>MTTATLSNRPSRSFNWADDEEDDFDFESWKATADTSAPSIKDLTPLQLPPSEDESQFTVTKLELSKEHASSTVSGEFPLLDDTSSTVQQPSDGEAEVTGEAEWQCAHDQLVCRALQDSSDMPAYGEMSYYDEYNPSPHKRANYTQNWNQMKANSGLDCRRPVLYRSSSLRQVFFFEEDEITEPIEPADEDVEAYERFSEIDINDLPQLQHGGSETDEEEAQTPPISTPVPIIRKKNDEMSDLAKTPSIDIEVVSDDAITTDNPPRPKIVAAADGDFDFDEVFEDPNDTKSSDEGYHSTSPAVSPTFTCSDEKLDTAFSMKTVGPRPTASFAHRKRPERHDSMDALVEFRKNSEDEDAIEDAIDDDEDPPKDQDIIIDDKTPGVIDLPPTLLSNSPPSPDATECKIDIVNDEPLEAIDQTPTLPPAASRISPKALAIVPEMPSSGVEHIKPNPSISDYVSGAVSTGCGLISLVPCITVGVVIAGAVVGGLFCLARRR</sequence>
<feature type="region of interest" description="Disordered" evidence="1">
    <location>
        <begin position="69"/>
        <end position="99"/>
    </location>
</feature>
<dbReference type="EMBL" id="ML976616">
    <property type="protein sequence ID" value="KAF1846432.1"/>
    <property type="molecule type" value="Genomic_DNA"/>
</dbReference>
<feature type="region of interest" description="Disordered" evidence="1">
    <location>
        <begin position="206"/>
        <end position="247"/>
    </location>
</feature>